<dbReference type="GO" id="GO:0020037">
    <property type="term" value="F:heme binding"/>
    <property type="evidence" value="ECO:0007669"/>
    <property type="project" value="InterPro"/>
</dbReference>
<dbReference type="InterPro" id="IPR002403">
    <property type="entry name" value="Cyt_P450_E_grp-IV"/>
</dbReference>
<organism evidence="9 10">
    <name type="scientific">Glutinoglossum americanum</name>
    <dbReference type="NCBI Taxonomy" id="1670608"/>
    <lineage>
        <taxon>Eukaryota</taxon>
        <taxon>Fungi</taxon>
        <taxon>Dikarya</taxon>
        <taxon>Ascomycota</taxon>
        <taxon>Pezizomycotina</taxon>
        <taxon>Geoglossomycetes</taxon>
        <taxon>Geoglossales</taxon>
        <taxon>Geoglossaceae</taxon>
        <taxon>Glutinoglossum</taxon>
    </lineage>
</organism>
<sequence>MVFLQEGGPRSGASSDYVSSSLRATTRLAQPYTTPPVIFCNLQRLQYSKEERPFVLPNILCGHEVILPMSQMRWLLEQPDHILNQHEVNKQALCADRTMLDHNIIGEAHLRDFIRRSLTRDLDTHAGAIVEEIEDGLEAFWGSDTENWREVTLYDGMLGIIGQLVNRVFVGLPLCRDPEFLHTTMSFAHLVVLTAGFINLLPSWLKPIFGPVVTAYDKFQYRKIARVIEPIVRKRALSLGPGVALQKQDFSQPNDYIQWALREAYTHSDVRDRSPEMITKRLAVLGFAAIHSSAISITNVLFDIAASGSSLSIQHELRLEAKRTAEKASNSAWNKASLAGMVMTDSILRESMRLWGIISHGVTKSVIAKEGVTLPSGEHLPYGTKCGITSYGPHHDQTVYDNPYTFDPFRFCRDKLSGATDSSSKSANATPTAFVTTTDYYMGFSHGRNACPGRFFASQQLKLLLAHVMLKYEIEPIPSRPENQWLNNAIGPPVKEKIRIRRRKDDVSYVTVGR</sequence>
<keyword evidence="5" id="KW-0560">Oxidoreductase</keyword>
<proteinExistence type="inferred from homology"/>
<dbReference type="GO" id="GO:0016705">
    <property type="term" value="F:oxidoreductase activity, acting on paired donors, with incorporation or reduction of molecular oxygen"/>
    <property type="evidence" value="ECO:0007669"/>
    <property type="project" value="InterPro"/>
</dbReference>
<evidence type="ECO:0000256" key="2">
    <source>
        <dbReference type="ARBA" id="ARBA00010617"/>
    </source>
</evidence>
<dbReference type="EMBL" id="JAGHQL010000245">
    <property type="protein sequence ID" value="KAH0536021.1"/>
    <property type="molecule type" value="Genomic_DNA"/>
</dbReference>
<evidence type="ECO:0008006" key="11">
    <source>
        <dbReference type="Google" id="ProtNLM"/>
    </source>
</evidence>
<comment type="cofactor">
    <cofactor evidence="1 8">
        <name>heme</name>
        <dbReference type="ChEBI" id="CHEBI:30413"/>
    </cofactor>
</comment>
<dbReference type="GO" id="GO:0004497">
    <property type="term" value="F:monooxygenase activity"/>
    <property type="evidence" value="ECO:0007669"/>
    <property type="project" value="UniProtKB-KW"/>
</dbReference>
<keyword evidence="7" id="KW-0503">Monooxygenase</keyword>
<dbReference type="PRINTS" id="PR00465">
    <property type="entry name" value="EP450IV"/>
</dbReference>
<dbReference type="GO" id="GO:0005506">
    <property type="term" value="F:iron ion binding"/>
    <property type="evidence" value="ECO:0007669"/>
    <property type="project" value="InterPro"/>
</dbReference>
<evidence type="ECO:0000256" key="4">
    <source>
        <dbReference type="ARBA" id="ARBA00022723"/>
    </source>
</evidence>
<evidence type="ECO:0000256" key="3">
    <source>
        <dbReference type="ARBA" id="ARBA00022617"/>
    </source>
</evidence>
<dbReference type="InterPro" id="IPR001128">
    <property type="entry name" value="Cyt_P450"/>
</dbReference>
<dbReference type="SUPFAM" id="SSF48264">
    <property type="entry name" value="Cytochrome P450"/>
    <property type="match status" value="1"/>
</dbReference>
<dbReference type="Pfam" id="PF00067">
    <property type="entry name" value="p450"/>
    <property type="match status" value="1"/>
</dbReference>
<dbReference type="OrthoDB" id="1844152at2759"/>
<keyword evidence="10" id="KW-1185">Reference proteome</keyword>
<accession>A0A9P8I269</accession>
<dbReference type="Gene3D" id="1.10.630.10">
    <property type="entry name" value="Cytochrome P450"/>
    <property type="match status" value="1"/>
</dbReference>
<dbReference type="Proteomes" id="UP000698800">
    <property type="component" value="Unassembled WGS sequence"/>
</dbReference>
<feature type="binding site" description="axial binding residue" evidence="8">
    <location>
        <position position="451"/>
    </location>
    <ligand>
        <name>heme</name>
        <dbReference type="ChEBI" id="CHEBI:30413"/>
    </ligand>
    <ligandPart>
        <name>Fe</name>
        <dbReference type="ChEBI" id="CHEBI:18248"/>
    </ligandPart>
</feature>
<evidence type="ECO:0000313" key="9">
    <source>
        <dbReference type="EMBL" id="KAH0536021.1"/>
    </source>
</evidence>
<gene>
    <name evidence="9" type="ORF">FGG08_007088</name>
</gene>
<dbReference type="PANTHER" id="PTHR46206">
    <property type="entry name" value="CYTOCHROME P450"/>
    <property type="match status" value="1"/>
</dbReference>
<evidence type="ECO:0000256" key="7">
    <source>
        <dbReference type="ARBA" id="ARBA00023033"/>
    </source>
</evidence>
<evidence type="ECO:0000256" key="1">
    <source>
        <dbReference type="ARBA" id="ARBA00001971"/>
    </source>
</evidence>
<keyword evidence="4 8" id="KW-0479">Metal-binding</keyword>
<dbReference type="AlphaFoldDB" id="A0A9P8I269"/>
<comment type="similarity">
    <text evidence="2">Belongs to the cytochrome P450 family.</text>
</comment>
<keyword evidence="3 8" id="KW-0349">Heme</keyword>
<dbReference type="CDD" id="cd11041">
    <property type="entry name" value="CYP503A1-like"/>
    <property type="match status" value="1"/>
</dbReference>
<dbReference type="PANTHER" id="PTHR46206:SF1">
    <property type="entry name" value="P450, PUTATIVE (EUROFUNG)-RELATED"/>
    <property type="match status" value="1"/>
</dbReference>
<reference evidence="9" key="1">
    <citation type="submission" date="2021-03" db="EMBL/GenBank/DDBJ databases">
        <title>Comparative genomics and phylogenomic investigation of the class Geoglossomycetes provide insights into ecological specialization and systematics.</title>
        <authorList>
            <person name="Melie T."/>
            <person name="Pirro S."/>
            <person name="Miller A.N."/>
            <person name="Quandt A."/>
        </authorList>
    </citation>
    <scope>NUCLEOTIDE SEQUENCE</scope>
    <source>
        <strain evidence="9">GBOQ0MN5Z8</strain>
    </source>
</reference>
<dbReference type="InterPro" id="IPR036396">
    <property type="entry name" value="Cyt_P450_sf"/>
</dbReference>
<evidence type="ECO:0000256" key="8">
    <source>
        <dbReference type="PIRSR" id="PIRSR602403-1"/>
    </source>
</evidence>
<evidence type="ECO:0000256" key="5">
    <source>
        <dbReference type="ARBA" id="ARBA00023002"/>
    </source>
</evidence>
<evidence type="ECO:0000313" key="10">
    <source>
        <dbReference type="Proteomes" id="UP000698800"/>
    </source>
</evidence>
<evidence type="ECO:0000256" key="6">
    <source>
        <dbReference type="ARBA" id="ARBA00023004"/>
    </source>
</evidence>
<comment type="caution">
    <text evidence="9">The sequence shown here is derived from an EMBL/GenBank/DDBJ whole genome shotgun (WGS) entry which is preliminary data.</text>
</comment>
<name>A0A9P8I269_9PEZI</name>
<keyword evidence="6 8" id="KW-0408">Iron</keyword>
<protein>
    <recommendedName>
        <fullName evidence="11">Cytochrome P450</fullName>
    </recommendedName>
</protein>